<organism evidence="1 2">
    <name type="scientific">Actinomadura pelletieri DSM 43383</name>
    <dbReference type="NCBI Taxonomy" id="1120940"/>
    <lineage>
        <taxon>Bacteria</taxon>
        <taxon>Bacillati</taxon>
        <taxon>Actinomycetota</taxon>
        <taxon>Actinomycetes</taxon>
        <taxon>Streptosporangiales</taxon>
        <taxon>Thermomonosporaceae</taxon>
        <taxon>Actinomadura</taxon>
    </lineage>
</organism>
<comment type="caution">
    <text evidence="1">The sequence shown here is derived from an EMBL/GenBank/DDBJ whole genome shotgun (WGS) entry which is preliminary data.</text>
</comment>
<dbReference type="EMBL" id="RBWU01000001">
    <property type="protein sequence ID" value="RKS79264.1"/>
    <property type="molecule type" value="Genomic_DNA"/>
</dbReference>
<dbReference type="RefSeq" id="WP_211342806.1">
    <property type="nucleotide sequence ID" value="NZ_RBWU01000001.1"/>
</dbReference>
<reference evidence="1 2" key="1">
    <citation type="submission" date="2018-10" db="EMBL/GenBank/DDBJ databases">
        <title>Genomic Encyclopedia of Archaeal and Bacterial Type Strains, Phase II (KMG-II): from individual species to whole genera.</title>
        <authorList>
            <person name="Goeker M."/>
        </authorList>
    </citation>
    <scope>NUCLEOTIDE SEQUENCE [LARGE SCALE GENOMIC DNA]</scope>
    <source>
        <strain evidence="1 2">DSM 43383</strain>
    </source>
</reference>
<dbReference type="AlphaFoldDB" id="A0A495QZ98"/>
<keyword evidence="2" id="KW-1185">Reference proteome</keyword>
<accession>A0A495QZ98</accession>
<gene>
    <name evidence="1" type="ORF">BZB76_0715</name>
</gene>
<name>A0A495QZ98_9ACTN</name>
<dbReference type="Proteomes" id="UP000274601">
    <property type="component" value="Unassembled WGS sequence"/>
</dbReference>
<evidence type="ECO:0000313" key="2">
    <source>
        <dbReference type="Proteomes" id="UP000274601"/>
    </source>
</evidence>
<evidence type="ECO:0000313" key="1">
    <source>
        <dbReference type="EMBL" id="RKS79264.1"/>
    </source>
</evidence>
<proteinExistence type="predicted"/>
<sequence length="103" mass="10739">MTNKRFSISMDPQVHTAIKEHADAAGLDISGYMVAAAVAQMAADDAAEAVFAPLDADNSEALKEGATLQPPPQPTLEDLSAEDQAMVRRIISSALGTDQADVA</sequence>
<protein>
    <submittedName>
        <fullName evidence="1">Uncharacterized protein</fullName>
    </submittedName>
</protein>